<protein>
    <submittedName>
        <fullName evidence="1">Unnamed protein product</fullName>
    </submittedName>
</protein>
<comment type="caution">
    <text evidence="1">The sequence shown here is derived from an EMBL/GenBank/DDBJ whole genome shotgun (WGS) entry which is preliminary data.</text>
</comment>
<dbReference type="EMBL" id="BSXV01001561">
    <property type="protein sequence ID" value="GME93232.1"/>
    <property type="molecule type" value="Genomic_DNA"/>
</dbReference>
<keyword evidence="2" id="KW-1185">Reference proteome</keyword>
<organism evidence="1 2">
    <name type="scientific">Candida boidinii</name>
    <name type="common">Yeast</name>
    <dbReference type="NCBI Taxonomy" id="5477"/>
    <lineage>
        <taxon>Eukaryota</taxon>
        <taxon>Fungi</taxon>
        <taxon>Dikarya</taxon>
        <taxon>Ascomycota</taxon>
        <taxon>Saccharomycotina</taxon>
        <taxon>Pichiomycetes</taxon>
        <taxon>Pichiales</taxon>
        <taxon>Pichiaceae</taxon>
        <taxon>Ogataea</taxon>
        <taxon>Ogataea/Candida clade</taxon>
    </lineage>
</organism>
<reference evidence="1" key="1">
    <citation type="submission" date="2023-04" db="EMBL/GenBank/DDBJ databases">
        <title>Candida boidinii NBRC 1967.</title>
        <authorList>
            <person name="Ichikawa N."/>
            <person name="Sato H."/>
            <person name="Tonouchi N."/>
        </authorList>
    </citation>
    <scope>NUCLEOTIDE SEQUENCE</scope>
    <source>
        <strain evidence="1">NBRC 1967</strain>
    </source>
</reference>
<evidence type="ECO:0000313" key="1">
    <source>
        <dbReference type="EMBL" id="GME93232.1"/>
    </source>
</evidence>
<sequence>MNIERDSTTDLSSELDPETINHPVPQPVEDNLNNKTFQSTKNDPIQVPIKEEDFEDEEEYEHELITESNRLLLQSSKLELESIELRSRANAIENMFETSIKQITSSLKALEQNSEKLDSKKFTKDPETEDNKALKILQQIKSEFKTQSLLTTNLLTETGGVNSGLKAITSEISLLKKSAKTIQQNTEKVLQKLDEIEKAGKLNFELLQKMIATKTDQICPNTDLNSVNTTETIPQKKAPVQTKPSQHLRTRTTRIRKPLEQKQVNRKVDIKKIKKNKNLKLQNTNSSFSDKQKRILIPLDFLNI</sequence>
<gene>
    <name evidence="1" type="ORF">Cboi01_000305900</name>
</gene>
<name>A0ACB5TRJ6_CANBO</name>
<proteinExistence type="predicted"/>
<dbReference type="Proteomes" id="UP001165101">
    <property type="component" value="Unassembled WGS sequence"/>
</dbReference>
<evidence type="ECO:0000313" key="2">
    <source>
        <dbReference type="Proteomes" id="UP001165101"/>
    </source>
</evidence>
<accession>A0ACB5TRJ6</accession>